<proteinExistence type="predicted"/>
<protein>
    <submittedName>
        <fullName evidence="1">Uncharacterized protein</fullName>
    </submittedName>
</protein>
<name>A0A8D9F8C6_9HEMI</name>
<accession>A0A8D9F8C6</accession>
<dbReference type="AlphaFoldDB" id="A0A8D9F8C6"/>
<evidence type="ECO:0000313" key="1">
    <source>
        <dbReference type="EMBL" id="CAG6780672.1"/>
    </source>
</evidence>
<reference evidence="1" key="1">
    <citation type="submission" date="2021-05" db="EMBL/GenBank/DDBJ databases">
        <authorList>
            <person name="Alioto T."/>
            <person name="Alioto T."/>
            <person name="Gomez Garrido J."/>
        </authorList>
    </citation>
    <scope>NUCLEOTIDE SEQUENCE</scope>
</reference>
<organism evidence="1">
    <name type="scientific">Cacopsylla melanoneura</name>
    <dbReference type="NCBI Taxonomy" id="428564"/>
    <lineage>
        <taxon>Eukaryota</taxon>
        <taxon>Metazoa</taxon>
        <taxon>Ecdysozoa</taxon>
        <taxon>Arthropoda</taxon>
        <taxon>Hexapoda</taxon>
        <taxon>Insecta</taxon>
        <taxon>Pterygota</taxon>
        <taxon>Neoptera</taxon>
        <taxon>Paraneoptera</taxon>
        <taxon>Hemiptera</taxon>
        <taxon>Sternorrhyncha</taxon>
        <taxon>Psylloidea</taxon>
        <taxon>Psyllidae</taxon>
        <taxon>Psyllinae</taxon>
        <taxon>Cacopsylla</taxon>
    </lineage>
</organism>
<dbReference type="EMBL" id="HBUF01619464">
    <property type="protein sequence ID" value="CAG6780672.1"/>
    <property type="molecule type" value="Transcribed_RNA"/>
</dbReference>
<sequence length="104" mass="11414">MMTACHTRHVATSRCGHHQPDCEAYSCLLGNDPPYPFPGQLLDRARLNQSRHFGSPNIATQVRGEDEAIGPSVQRNKLGASALFFSRSSAPVRSPPKLHQHVPT</sequence>